<evidence type="ECO:0000256" key="7">
    <source>
        <dbReference type="ARBA" id="ARBA00049120"/>
    </source>
</evidence>
<dbReference type="InterPro" id="IPR029063">
    <property type="entry name" value="SAM-dependent_MTases_sf"/>
</dbReference>
<reference evidence="9 10" key="1">
    <citation type="submission" date="2017-06" db="EMBL/GenBank/DDBJ databases">
        <title>Raineya orbicola gen. nov., sp. nov. a slightly thermophilic bacterium of the phylum Bacteroidetes and the description of Raineyaceae fam. nov.</title>
        <authorList>
            <person name="Albuquerque L."/>
            <person name="Polonia A.R.M."/>
            <person name="Barroso C."/>
            <person name="Froufe H.J.C."/>
            <person name="Lage O."/>
            <person name="Lobo-Da-Cunha A."/>
            <person name="Egas C."/>
            <person name="Da Costa M.S."/>
        </authorList>
    </citation>
    <scope>NUCLEOTIDE SEQUENCE [LARGE SCALE GENOMIC DNA]</scope>
    <source>
        <strain evidence="9 10">SPSPC-11</strain>
    </source>
</reference>
<dbReference type="EMBL" id="NKXO01000056">
    <property type="protein sequence ID" value="PKQ66025.1"/>
    <property type="molecule type" value="Genomic_DNA"/>
</dbReference>
<evidence type="ECO:0000256" key="5">
    <source>
        <dbReference type="ARBA" id="ARBA00022691"/>
    </source>
</evidence>
<dbReference type="Gene3D" id="3.40.50.150">
    <property type="entry name" value="Vaccinia Virus protein VP39"/>
    <property type="match status" value="2"/>
</dbReference>
<evidence type="ECO:0000256" key="2">
    <source>
        <dbReference type="ARBA" id="ARBA00012185"/>
    </source>
</evidence>
<keyword evidence="4 9" id="KW-0808">Transferase</keyword>
<dbReference type="OrthoDB" id="817797at2"/>
<dbReference type="Proteomes" id="UP000233387">
    <property type="component" value="Unassembled WGS sequence"/>
</dbReference>
<dbReference type="GO" id="GO:0032259">
    <property type="term" value="P:methylation"/>
    <property type="evidence" value="ECO:0007669"/>
    <property type="project" value="UniProtKB-KW"/>
</dbReference>
<organism evidence="9 10">
    <name type="scientific">Raineya orbicola</name>
    <dbReference type="NCBI Taxonomy" id="2016530"/>
    <lineage>
        <taxon>Bacteria</taxon>
        <taxon>Pseudomonadati</taxon>
        <taxon>Bacteroidota</taxon>
        <taxon>Cytophagia</taxon>
        <taxon>Cytophagales</taxon>
        <taxon>Raineyaceae</taxon>
        <taxon>Raineya</taxon>
    </lineage>
</organism>
<evidence type="ECO:0000256" key="3">
    <source>
        <dbReference type="ARBA" id="ARBA00022603"/>
    </source>
</evidence>
<evidence type="ECO:0000259" key="8">
    <source>
        <dbReference type="Pfam" id="PF01170"/>
    </source>
</evidence>
<keyword evidence="5" id="KW-0949">S-adenosyl-L-methionine</keyword>
<keyword evidence="3 9" id="KW-0489">Methyltransferase</keyword>
<dbReference type="RefSeq" id="WP_101359768.1">
    <property type="nucleotide sequence ID" value="NZ_NKXO01000056.1"/>
</dbReference>
<comment type="catalytic activity">
    <reaction evidence="7">
        <text>a 2'-deoxycytidine in DNA + S-adenosyl-L-methionine = an N(4)-methyl-2'-deoxycytidine in DNA + S-adenosyl-L-homocysteine + H(+)</text>
        <dbReference type="Rhea" id="RHEA:16857"/>
        <dbReference type="Rhea" id="RHEA-COMP:11369"/>
        <dbReference type="Rhea" id="RHEA-COMP:13674"/>
        <dbReference type="ChEBI" id="CHEBI:15378"/>
        <dbReference type="ChEBI" id="CHEBI:57856"/>
        <dbReference type="ChEBI" id="CHEBI:59789"/>
        <dbReference type="ChEBI" id="CHEBI:85452"/>
        <dbReference type="ChEBI" id="CHEBI:137933"/>
        <dbReference type="EC" id="2.1.1.113"/>
    </reaction>
</comment>
<protein>
    <recommendedName>
        <fullName evidence="2">site-specific DNA-methyltransferase (cytosine-N(4)-specific)</fullName>
        <ecNumber evidence="2">2.1.1.113</ecNumber>
    </recommendedName>
</protein>
<dbReference type="Pfam" id="PF01170">
    <property type="entry name" value="UPF0020"/>
    <property type="match status" value="1"/>
</dbReference>
<evidence type="ECO:0000256" key="1">
    <source>
        <dbReference type="ARBA" id="ARBA00010203"/>
    </source>
</evidence>
<name>A0A2N3I6U7_9BACT</name>
<evidence type="ECO:0000256" key="4">
    <source>
        <dbReference type="ARBA" id="ARBA00022679"/>
    </source>
</evidence>
<sequence>MIATAKKYTDFSWDFVGADTKRFTHCYHNYPAMMIPQIAERILTKYGANSRLLFDPYCGTGTSLVEANLMGIDAIGTDLNPLARLIAKVKTTKLNLQVLDLYLKDFNDYVFFLVFNNKTRDTIPRIKNVDYWFDKAVQEKLAIIKDFISKIEDDKVRDFFKVAFSETIRESSFTRNSEFKLFRMTAEQMQKFNPDVFALMQSKLARNRKGLKAFLEQKPKGDTQIYDFNTVNEIQYIEKESVDIVITSPPYGDSRTTVAYGQFSRLANEWLGVENASQIDNNLMGGKRQRDLFVSDSPLLKETIENIALIDEKRAQEVASFYADYQKSIENVAQTLKKGACACYVVGNRKVKGKILPTDEITKEFFENQGFTHIETIIRNIPNKRMPSKNSPTNVTGKKDETINKEFIVIMRKE</sequence>
<proteinExistence type="inferred from homology"/>
<dbReference type="SUPFAM" id="SSF53335">
    <property type="entry name" value="S-adenosyl-L-methionine-dependent methyltransferases"/>
    <property type="match status" value="1"/>
</dbReference>
<feature type="domain" description="Ribosomal RNA large subunit methyltransferase K/L-like methyltransferase" evidence="8">
    <location>
        <begin position="29"/>
        <end position="75"/>
    </location>
</feature>
<dbReference type="EC" id="2.1.1.113" evidence="2"/>
<keyword evidence="6" id="KW-0680">Restriction system</keyword>
<dbReference type="GO" id="GO:0009307">
    <property type="term" value="P:DNA restriction-modification system"/>
    <property type="evidence" value="ECO:0007669"/>
    <property type="project" value="UniProtKB-KW"/>
</dbReference>
<gene>
    <name evidence="9" type="ORF">Rain11_2509</name>
</gene>
<dbReference type="GO" id="GO:0003677">
    <property type="term" value="F:DNA binding"/>
    <property type="evidence" value="ECO:0007669"/>
    <property type="project" value="InterPro"/>
</dbReference>
<comment type="caution">
    <text evidence="9">The sequence shown here is derived from an EMBL/GenBank/DDBJ whole genome shotgun (WGS) entry which is preliminary data.</text>
</comment>
<dbReference type="GO" id="GO:0015667">
    <property type="term" value="F:site-specific DNA-methyltransferase (cytosine-N4-specific) activity"/>
    <property type="evidence" value="ECO:0007669"/>
    <property type="project" value="UniProtKB-EC"/>
</dbReference>
<dbReference type="InterPro" id="IPR000241">
    <property type="entry name" value="RlmKL-like_Mtase"/>
</dbReference>
<evidence type="ECO:0000313" key="9">
    <source>
        <dbReference type="EMBL" id="PKQ66025.1"/>
    </source>
</evidence>
<evidence type="ECO:0000313" key="10">
    <source>
        <dbReference type="Proteomes" id="UP000233387"/>
    </source>
</evidence>
<comment type="similarity">
    <text evidence="1">Belongs to the N(4)/N(6)-methyltransferase family. N(4) subfamily.</text>
</comment>
<accession>A0A2N3I6U7</accession>
<dbReference type="PROSITE" id="PS00093">
    <property type="entry name" value="N4_MTASE"/>
    <property type="match status" value="1"/>
</dbReference>
<dbReference type="AlphaFoldDB" id="A0A2N3I6U7"/>
<evidence type="ECO:0000256" key="6">
    <source>
        <dbReference type="ARBA" id="ARBA00022747"/>
    </source>
</evidence>
<dbReference type="InterPro" id="IPR017985">
    <property type="entry name" value="MeTrfase_CN4_CS"/>
</dbReference>
<keyword evidence="10" id="KW-1185">Reference proteome</keyword>